<evidence type="ECO:0000256" key="5">
    <source>
        <dbReference type="SAM" id="Phobius"/>
    </source>
</evidence>
<dbReference type="GO" id="GO:0097367">
    <property type="term" value="F:carbohydrate derivative binding"/>
    <property type="evidence" value="ECO:0007669"/>
    <property type="project" value="InterPro"/>
</dbReference>
<dbReference type="InterPro" id="IPR001347">
    <property type="entry name" value="SIS_dom"/>
</dbReference>
<dbReference type="InterPro" id="IPR046348">
    <property type="entry name" value="SIS_dom_sf"/>
</dbReference>
<name>A0A163Q1N1_9CELL</name>
<keyword evidence="5" id="KW-0812">Transmembrane</keyword>
<dbReference type="STRING" id="43678.OJAG_35580"/>
<feature type="transmembrane region" description="Helical" evidence="5">
    <location>
        <begin position="41"/>
        <end position="66"/>
    </location>
</feature>
<dbReference type="EMBL" id="LRIE01000084">
    <property type="protein sequence ID" value="KZM33719.1"/>
    <property type="molecule type" value="Genomic_DNA"/>
</dbReference>
<dbReference type="GO" id="GO:0006487">
    <property type="term" value="P:protein N-linked glycosylation"/>
    <property type="evidence" value="ECO:0007669"/>
    <property type="project" value="TreeGrafter"/>
</dbReference>
<dbReference type="Gene3D" id="3.40.50.10490">
    <property type="entry name" value="Glucose-6-phosphate isomerase like protein, domain 1"/>
    <property type="match status" value="2"/>
</dbReference>
<sequence length="370" mass="37716">MSAQRIDYREAQLRQPQALVRVAAHVAGQLASRTAPDLSTLVAGAVPVFLGMGASCAAAALPVALLNAGGRPSVREIASETDQATDRTGTVAIAVSQSGRSPETIEALRTFPVRWALVNVAGSSLAEVAGDLAVDLGSEPDSYASTIGYTGTLVGLTILARATLGTDPLVAASEWDGIDRLVESLEAGQAAPLRALADAAATITSVDVVAAGASRAASEAGALLLREVCRIPSAAVVTRNYLHGEMESAGGTLHVVIGDGREVRLAHTLADAGHPTLLVTTQDVEPAGHLRVVRLPAVGEPVRVVLETVVLQRLASSFADARGVAIEDFVFEHDDTKVTDATGTSGPPPLVGASASLGGGLADGVAGRER</sequence>
<comment type="catalytic activity">
    <reaction evidence="1">
        <text>D-fructose 6-phosphate + L-glutamine = D-glucosamine 6-phosphate + L-glutamate</text>
        <dbReference type="Rhea" id="RHEA:13237"/>
        <dbReference type="ChEBI" id="CHEBI:29985"/>
        <dbReference type="ChEBI" id="CHEBI:58359"/>
        <dbReference type="ChEBI" id="CHEBI:58725"/>
        <dbReference type="ChEBI" id="CHEBI:61527"/>
        <dbReference type="EC" id="2.6.1.16"/>
    </reaction>
</comment>
<dbReference type="PANTHER" id="PTHR10937">
    <property type="entry name" value="GLUCOSAMINE--FRUCTOSE-6-PHOSPHATE AMINOTRANSFERASE, ISOMERIZING"/>
    <property type="match status" value="1"/>
</dbReference>
<dbReference type="PROSITE" id="PS51464">
    <property type="entry name" value="SIS"/>
    <property type="match status" value="1"/>
</dbReference>
<evidence type="ECO:0000256" key="1">
    <source>
        <dbReference type="ARBA" id="ARBA00001031"/>
    </source>
</evidence>
<dbReference type="Proteomes" id="UP000076447">
    <property type="component" value="Unassembled WGS sequence"/>
</dbReference>
<comment type="caution">
    <text evidence="7">The sequence shown here is derived from an EMBL/GenBank/DDBJ whole genome shotgun (WGS) entry which is preliminary data.</text>
</comment>
<dbReference type="GO" id="GO:0006002">
    <property type="term" value="P:fructose 6-phosphate metabolic process"/>
    <property type="evidence" value="ECO:0007669"/>
    <property type="project" value="TreeGrafter"/>
</dbReference>
<dbReference type="RefSeq" id="WP_068709992.1">
    <property type="nucleotide sequence ID" value="NZ_LRIE01000084.1"/>
</dbReference>
<accession>A0A163Q1N1</accession>
<protein>
    <recommendedName>
        <fullName evidence="3">Glutamine--fructose-6-phosphate aminotransferase [isomerizing]</fullName>
        <ecNumber evidence="2">2.6.1.16</ecNumber>
    </recommendedName>
</protein>
<proteinExistence type="predicted"/>
<reference evidence="7 8" key="1">
    <citation type="submission" date="2016-01" db="EMBL/GenBank/DDBJ databases">
        <title>Genome sequence of Oerskovia enterophila VJag, an agar and cellulose degrading bacterium.</title>
        <authorList>
            <person name="Poehlein A."/>
            <person name="Jag V."/>
            <person name="Bengelsdorf F."/>
            <person name="Duerre P."/>
            <person name="Daniel R."/>
        </authorList>
    </citation>
    <scope>NUCLEOTIDE SEQUENCE [LARGE SCALE GENOMIC DNA]</scope>
    <source>
        <strain evidence="7 8">VJag</strain>
    </source>
</reference>
<evidence type="ECO:0000256" key="4">
    <source>
        <dbReference type="SAM" id="MobiDB-lite"/>
    </source>
</evidence>
<keyword evidence="5" id="KW-1133">Transmembrane helix</keyword>
<keyword evidence="7" id="KW-0808">Transferase</keyword>
<gene>
    <name evidence="7" type="ORF">OJAG_35580</name>
</gene>
<evidence type="ECO:0000256" key="2">
    <source>
        <dbReference type="ARBA" id="ARBA00012916"/>
    </source>
</evidence>
<evidence type="ECO:0000256" key="3">
    <source>
        <dbReference type="ARBA" id="ARBA00016090"/>
    </source>
</evidence>
<dbReference type="GO" id="GO:0006047">
    <property type="term" value="P:UDP-N-acetylglucosamine metabolic process"/>
    <property type="evidence" value="ECO:0007669"/>
    <property type="project" value="TreeGrafter"/>
</dbReference>
<dbReference type="EC" id="2.6.1.16" evidence="2"/>
<dbReference type="OrthoDB" id="3808774at2"/>
<keyword evidence="5" id="KW-0472">Membrane</keyword>
<feature type="domain" description="SIS" evidence="6">
    <location>
        <begin position="37"/>
        <end position="168"/>
    </location>
</feature>
<dbReference type="PANTHER" id="PTHR10937:SF0">
    <property type="entry name" value="GLUTAMINE--FRUCTOSE-6-PHOSPHATE TRANSAMINASE (ISOMERIZING)"/>
    <property type="match status" value="1"/>
</dbReference>
<evidence type="ECO:0000259" key="6">
    <source>
        <dbReference type="PROSITE" id="PS51464"/>
    </source>
</evidence>
<organism evidence="7 8">
    <name type="scientific">Oerskovia enterophila</name>
    <dbReference type="NCBI Taxonomy" id="43678"/>
    <lineage>
        <taxon>Bacteria</taxon>
        <taxon>Bacillati</taxon>
        <taxon>Actinomycetota</taxon>
        <taxon>Actinomycetes</taxon>
        <taxon>Micrococcales</taxon>
        <taxon>Cellulomonadaceae</taxon>
        <taxon>Oerskovia</taxon>
    </lineage>
</organism>
<dbReference type="PATRIC" id="fig|43678.3.peg.3722"/>
<evidence type="ECO:0000313" key="7">
    <source>
        <dbReference type="EMBL" id="KZM33719.1"/>
    </source>
</evidence>
<dbReference type="GO" id="GO:0004360">
    <property type="term" value="F:glutamine-fructose-6-phosphate transaminase (isomerizing) activity"/>
    <property type="evidence" value="ECO:0007669"/>
    <property type="project" value="UniProtKB-EC"/>
</dbReference>
<keyword evidence="7" id="KW-0032">Aminotransferase</keyword>
<evidence type="ECO:0000313" key="8">
    <source>
        <dbReference type="Proteomes" id="UP000076447"/>
    </source>
</evidence>
<dbReference type="SUPFAM" id="SSF53697">
    <property type="entry name" value="SIS domain"/>
    <property type="match status" value="1"/>
</dbReference>
<dbReference type="AlphaFoldDB" id="A0A163Q1N1"/>
<feature type="region of interest" description="Disordered" evidence="4">
    <location>
        <begin position="338"/>
        <end position="370"/>
    </location>
</feature>